<evidence type="ECO:0000313" key="3">
    <source>
        <dbReference type="Proteomes" id="UP001347796"/>
    </source>
</evidence>
<protein>
    <submittedName>
        <fullName evidence="2">Uncharacterized protein</fullName>
    </submittedName>
</protein>
<reference evidence="2 3" key="1">
    <citation type="submission" date="2024-01" db="EMBL/GenBank/DDBJ databases">
        <title>The genome of the rayed Mediterranean limpet Patella caerulea (Linnaeus, 1758).</title>
        <authorList>
            <person name="Anh-Thu Weber A."/>
            <person name="Halstead-Nussloch G."/>
        </authorList>
    </citation>
    <scope>NUCLEOTIDE SEQUENCE [LARGE SCALE GENOMIC DNA]</scope>
    <source>
        <strain evidence="2">AATW-2023a</strain>
        <tissue evidence="2">Whole specimen</tissue>
    </source>
</reference>
<dbReference type="AlphaFoldDB" id="A0AAN8KEH6"/>
<organism evidence="2 3">
    <name type="scientific">Patella caerulea</name>
    <name type="common">Rayed Mediterranean limpet</name>
    <dbReference type="NCBI Taxonomy" id="87958"/>
    <lineage>
        <taxon>Eukaryota</taxon>
        <taxon>Metazoa</taxon>
        <taxon>Spiralia</taxon>
        <taxon>Lophotrochozoa</taxon>
        <taxon>Mollusca</taxon>
        <taxon>Gastropoda</taxon>
        <taxon>Patellogastropoda</taxon>
        <taxon>Patelloidea</taxon>
        <taxon>Patellidae</taxon>
        <taxon>Patella</taxon>
    </lineage>
</organism>
<proteinExistence type="predicted"/>
<sequence length="463" mass="52431">MAPEQESGDQRTEKTRSSTENGENTAQKSVLIDGQKEKKCFIKIVLPSQDDEFQLNTEGESTKIEKNKTSMYKNSQTSEHFQEILADKNTNFGYDHDRITCSSTDTGGDSGRDDVFDDSKIDHHHDLETTILNLYASKIGGQPLEEKDGTVKDAGRINNKPKLVKRTEKQKDGAAIDRVRTSNLAGSFVDIGGWQNELKKSPRFDPLLQKRTKTIPSLSKKYKPGFGELPFRFEHHEDLNRYIRDYRYNHTLGGVGRKHYLDGALQNNIHPNSPAGGQRSLMNPNFRVKTTDPTSRTFLPQTQRSVGNLHPGCILCEKEKFRLRNSFPKRVYLSWNQYMALCKSNTALMSQATNYSIDTTANQSTPRAVTSYSPTRPEFLMNQREKSYDIGCKYGSESNGAKTESNERKKIEPSSLAMDKTLLVYRLRGKMKNSVNGGKHNMNETPHLDTSNSLTLKNNKNKL</sequence>
<accession>A0AAN8KEH6</accession>
<feature type="compositionally biased region" description="Low complexity" evidence="1">
    <location>
        <begin position="450"/>
        <end position="463"/>
    </location>
</feature>
<name>A0AAN8KEH6_PATCE</name>
<keyword evidence="3" id="KW-1185">Reference proteome</keyword>
<feature type="region of interest" description="Disordered" evidence="1">
    <location>
        <begin position="1"/>
        <end position="31"/>
    </location>
</feature>
<evidence type="ECO:0000313" key="2">
    <source>
        <dbReference type="EMBL" id="KAK6192029.1"/>
    </source>
</evidence>
<dbReference type="Proteomes" id="UP001347796">
    <property type="component" value="Unassembled WGS sequence"/>
</dbReference>
<feature type="compositionally biased region" description="Polar residues" evidence="1">
    <location>
        <begin position="18"/>
        <end position="28"/>
    </location>
</feature>
<dbReference type="EMBL" id="JAZGQO010000002">
    <property type="protein sequence ID" value="KAK6192029.1"/>
    <property type="molecule type" value="Genomic_DNA"/>
</dbReference>
<feature type="region of interest" description="Disordered" evidence="1">
    <location>
        <begin position="433"/>
        <end position="463"/>
    </location>
</feature>
<evidence type="ECO:0000256" key="1">
    <source>
        <dbReference type="SAM" id="MobiDB-lite"/>
    </source>
</evidence>
<feature type="compositionally biased region" description="Basic and acidic residues" evidence="1">
    <location>
        <begin position="8"/>
        <end position="17"/>
    </location>
</feature>
<gene>
    <name evidence="2" type="ORF">SNE40_003580</name>
</gene>
<comment type="caution">
    <text evidence="2">The sequence shown here is derived from an EMBL/GenBank/DDBJ whole genome shotgun (WGS) entry which is preliminary data.</text>
</comment>